<dbReference type="Proteomes" id="UP001586593">
    <property type="component" value="Unassembled WGS sequence"/>
</dbReference>
<evidence type="ECO:0008006" key="3">
    <source>
        <dbReference type="Google" id="ProtNLM"/>
    </source>
</evidence>
<accession>A0ABR3VS05</accession>
<protein>
    <recommendedName>
        <fullName evidence="3">Phytase-like domain-containing protein</fullName>
    </recommendedName>
</protein>
<dbReference type="EMBL" id="JAZHXJ010001718">
    <property type="protein sequence ID" value="KAL1844438.1"/>
    <property type="molecule type" value="Genomic_DNA"/>
</dbReference>
<evidence type="ECO:0000313" key="1">
    <source>
        <dbReference type="EMBL" id="KAL1844438.1"/>
    </source>
</evidence>
<keyword evidence="2" id="KW-1185">Reference proteome</keyword>
<sequence length="162" mass="17619">MFLPRDSSAGHGQDDPLSRYRHVDVFDIAGATDVHGRKYDVFNASIASDDGVVHDGIKPVTFCSWLDFNVNSELGKFGLHNGGEQDAGLLNEKWEGLALAPVGGHNPDEYFLFASSDNDFITQDGFMNGGKLPYKDASGFNLDNQVLVFRVTLPKGAKPLVS</sequence>
<evidence type="ECO:0000313" key="2">
    <source>
        <dbReference type="Proteomes" id="UP001586593"/>
    </source>
</evidence>
<proteinExistence type="predicted"/>
<name>A0ABR3VS05_9PEZI</name>
<dbReference type="PANTHER" id="PTHR37957">
    <property type="entry name" value="BLR7070 PROTEIN"/>
    <property type="match status" value="1"/>
</dbReference>
<comment type="caution">
    <text evidence="1">The sequence shown here is derived from an EMBL/GenBank/DDBJ whole genome shotgun (WGS) entry which is preliminary data.</text>
</comment>
<gene>
    <name evidence="1" type="ORF">VTK73DRAFT_2551</name>
</gene>
<reference evidence="1 2" key="1">
    <citation type="journal article" date="2024" name="Commun. Biol.">
        <title>Comparative genomic analysis of thermophilic fungi reveals convergent evolutionary adaptations and gene losses.</title>
        <authorList>
            <person name="Steindorff A.S."/>
            <person name="Aguilar-Pontes M.V."/>
            <person name="Robinson A.J."/>
            <person name="Andreopoulos B."/>
            <person name="LaButti K."/>
            <person name="Kuo A."/>
            <person name="Mondo S."/>
            <person name="Riley R."/>
            <person name="Otillar R."/>
            <person name="Haridas S."/>
            <person name="Lipzen A."/>
            <person name="Grimwood J."/>
            <person name="Schmutz J."/>
            <person name="Clum A."/>
            <person name="Reid I.D."/>
            <person name="Moisan M.C."/>
            <person name="Butler G."/>
            <person name="Nguyen T.T.M."/>
            <person name="Dewar K."/>
            <person name="Conant G."/>
            <person name="Drula E."/>
            <person name="Henrissat B."/>
            <person name="Hansel C."/>
            <person name="Singer S."/>
            <person name="Hutchinson M.I."/>
            <person name="de Vries R.P."/>
            <person name="Natvig D.O."/>
            <person name="Powell A.J."/>
            <person name="Tsang A."/>
            <person name="Grigoriev I.V."/>
        </authorList>
    </citation>
    <scope>NUCLEOTIDE SEQUENCE [LARGE SCALE GENOMIC DNA]</scope>
    <source>
        <strain evidence="1 2">ATCC 24622</strain>
    </source>
</reference>
<organism evidence="1 2">
    <name type="scientific">Phialemonium thermophilum</name>
    <dbReference type="NCBI Taxonomy" id="223376"/>
    <lineage>
        <taxon>Eukaryota</taxon>
        <taxon>Fungi</taxon>
        <taxon>Dikarya</taxon>
        <taxon>Ascomycota</taxon>
        <taxon>Pezizomycotina</taxon>
        <taxon>Sordariomycetes</taxon>
        <taxon>Sordariomycetidae</taxon>
        <taxon>Cephalothecales</taxon>
        <taxon>Cephalothecaceae</taxon>
        <taxon>Phialemonium</taxon>
    </lineage>
</organism>
<dbReference type="PANTHER" id="PTHR37957:SF1">
    <property type="entry name" value="PHYTASE-LIKE DOMAIN-CONTAINING PROTEIN"/>
    <property type="match status" value="1"/>
</dbReference>